<proteinExistence type="predicted"/>
<keyword evidence="1" id="KW-0238">DNA-binding</keyword>
<dbReference type="InterPro" id="IPR010982">
    <property type="entry name" value="Lambda_DNA-bd_dom_sf"/>
</dbReference>
<reference evidence="3 4" key="1">
    <citation type="submission" date="2016-12" db="EMBL/GenBank/DDBJ databases">
        <title>Domibacillus sp. SAOS 44 whole genome sequencing.</title>
        <authorList>
            <person name="Verma A."/>
            <person name="Krishnamurthi S."/>
        </authorList>
    </citation>
    <scope>NUCLEOTIDE SEQUENCE [LARGE SCALE GENOMIC DNA]</scope>
    <source>
        <strain evidence="3 4">SAOS 44</strain>
    </source>
</reference>
<dbReference type="InterPro" id="IPR001387">
    <property type="entry name" value="Cro/C1-type_HTH"/>
</dbReference>
<dbReference type="SUPFAM" id="SSF47413">
    <property type="entry name" value="lambda repressor-like DNA-binding domains"/>
    <property type="match status" value="1"/>
</dbReference>
<evidence type="ECO:0000313" key="4">
    <source>
        <dbReference type="Proteomes" id="UP000186524"/>
    </source>
</evidence>
<dbReference type="Proteomes" id="UP000186524">
    <property type="component" value="Unassembled WGS sequence"/>
</dbReference>
<dbReference type="AlphaFoldDB" id="A0A1Q5P438"/>
<dbReference type="PANTHER" id="PTHR46558">
    <property type="entry name" value="TRACRIPTIONAL REGULATORY PROTEIN-RELATED-RELATED"/>
    <property type="match status" value="1"/>
</dbReference>
<keyword evidence="4" id="KW-1185">Reference proteome</keyword>
<dbReference type="PANTHER" id="PTHR46558:SF4">
    <property type="entry name" value="DNA-BIDING PHAGE PROTEIN"/>
    <property type="match status" value="1"/>
</dbReference>
<gene>
    <name evidence="3" type="ORF">BLL40_05390</name>
</gene>
<feature type="domain" description="HTH cro/C1-type" evidence="2">
    <location>
        <begin position="32"/>
        <end position="86"/>
    </location>
</feature>
<dbReference type="Pfam" id="PF01381">
    <property type="entry name" value="HTH_3"/>
    <property type="match status" value="1"/>
</dbReference>
<evidence type="ECO:0000313" key="3">
    <source>
        <dbReference type="EMBL" id="OKL37025.1"/>
    </source>
</evidence>
<dbReference type="RefSeq" id="WP_073710906.1">
    <property type="nucleotide sequence ID" value="NZ_MRWQ01000005.1"/>
</dbReference>
<protein>
    <recommendedName>
        <fullName evidence="2">HTH cro/C1-type domain-containing protein</fullName>
    </recommendedName>
</protein>
<comment type="caution">
    <text evidence="3">The sequence shown here is derived from an EMBL/GenBank/DDBJ whole genome shotgun (WGS) entry which is preliminary data.</text>
</comment>
<dbReference type="GO" id="GO:0003677">
    <property type="term" value="F:DNA binding"/>
    <property type="evidence" value="ECO:0007669"/>
    <property type="project" value="UniProtKB-KW"/>
</dbReference>
<dbReference type="STRING" id="1714354.BLL40_05390"/>
<dbReference type="PROSITE" id="PS50943">
    <property type="entry name" value="HTH_CROC1"/>
    <property type="match status" value="1"/>
</dbReference>
<evidence type="ECO:0000259" key="2">
    <source>
        <dbReference type="PROSITE" id="PS50943"/>
    </source>
</evidence>
<accession>A0A1Q5P438</accession>
<dbReference type="OrthoDB" id="6386941at2"/>
<sequence>MPVAKRKMKSKKKIKASSTEWSNVKSIKLDRLIFERKKRKLSQSDVAAELGVSVATISHIENGRRKPNADVSIGLEMLFDLPYEILFPDY</sequence>
<evidence type="ECO:0000256" key="1">
    <source>
        <dbReference type="ARBA" id="ARBA00023125"/>
    </source>
</evidence>
<dbReference type="Gene3D" id="1.10.260.40">
    <property type="entry name" value="lambda repressor-like DNA-binding domains"/>
    <property type="match status" value="1"/>
</dbReference>
<dbReference type="SMART" id="SM00530">
    <property type="entry name" value="HTH_XRE"/>
    <property type="match status" value="1"/>
</dbReference>
<dbReference type="CDD" id="cd00093">
    <property type="entry name" value="HTH_XRE"/>
    <property type="match status" value="1"/>
</dbReference>
<dbReference type="EMBL" id="MRWQ01000005">
    <property type="protein sequence ID" value="OKL37025.1"/>
    <property type="molecule type" value="Genomic_DNA"/>
</dbReference>
<organism evidence="3 4">
    <name type="scientific">Domibacillus mangrovi</name>
    <dbReference type="NCBI Taxonomy" id="1714354"/>
    <lineage>
        <taxon>Bacteria</taxon>
        <taxon>Bacillati</taxon>
        <taxon>Bacillota</taxon>
        <taxon>Bacilli</taxon>
        <taxon>Bacillales</taxon>
        <taxon>Bacillaceae</taxon>
        <taxon>Domibacillus</taxon>
    </lineage>
</organism>
<name>A0A1Q5P438_9BACI</name>